<evidence type="ECO:0000313" key="2">
    <source>
        <dbReference type="Proteomes" id="UP000031982"/>
    </source>
</evidence>
<keyword evidence="2" id="KW-1185">Reference proteome</keyword>
<accession>A0ABR5B196</accession>
<sequence>MSSQEEMLTDLPAILRESPEYQEMARVQGKIFDRLEGHIDEVLDNTFIDDATWGLTIMEKEFKIPTEINKPLDQRRSALKAKKRGIGRVSAGLIKSVAESFQNGSAEVKAIKGKSRILIKFNDAQGFPPNLTDVQRSIREILPAHLAYVLGLLIHLPMGPVMTTGQKLKLGDSVTYDQEQTNSIRMKVCASYLVPSKYSVDPVDGLFLDGSFHLNGQNVLDGLAPGGKHYYLNQSESLTIKTYKDGNLIETVTV</sequence>
<name>A0ABR5B196_BACBA</name>
<comment type="caution">
    <text evidence="1">The sequence shown here is derived from an EMBL/GenBank/DDBJ whole genome shotgun (WGS) entry which is preliminary data.</text>
</comment>
<gene>
    <name evidence="1" type="ORF">SD77_0589</name>
</gene>
<dbReference type="Proteomes" id="UP000031982">
    <property type="component" value="Unassembled WGS sequence"/>
</dbReference>
<proteinExistence type="predicted"/>
<organism evidence="1 2">
    <name type="scientific">Bacillus badius</name>
    <dbReference type="NCBI Taxonomy" id="1455"/>
    <lineage>
        <taxon>Bacteria</taxon>
        <taxon>Bacillati</taxon>
        <taxon>Bacillota</taxon>
        <taxon>Bacilli</taxon>
        <taxon>Bacillales</taxon>
        <taxon>Bacillaceae</taxon>
        <taxon>Pseudobacillus</taxon>
    </lineage>
</organism>
<reference evidence="1 2" key="1">
    <citation type="submission" date="2015-01" db="EMBL/GenBank/DDBJ databases">
        <title>Genome Assembly of Bacillus badius MTCC 1458.</title>
        <authorList>
            <person name="Verma A."/>
            <person name="Khatri I."/>
            <person name="Mual P."/>
            <person name="Subramanian S."/>
            <person name="Krishnamurthi S."/>
        </authorList>
    </citation>
    <scope>NUCLEOTIDE SEQUENCE [LARGE SCALE GENOMIC DNA]</scope>
    <source>
        <strain evidence="1 2">MTCC 1458</strain>
    </source>
</reference>
<evidence type="ECO:0000313" key="1">
    <source>
        <dbReference type="EMBL" id="KIL80741.1"/>
    </source>
</evidence>
<protein>
    <submittedName>
        <fullName evidence="1">Phage-like element pbsx protein XkdT</fullName>
    </submittedName>
</protein>
<dbReference type="EMBL" id="JXLP01000001">
    <property type="protein sequence ID" value="KIL80741.1"/>
    <property type="molecule type" value="Genomic_DNA"/>
</dbReference>
<dbReference type="Pfam" id="PF10076">
    <property type="entry name" value="Phage_Mu_Gp48"/>
    <property type="match status" value="1"/>
</dbReference>
<dbReference type="InterPro" id="IPR018755">
    <property type="entry name" value="Phage_Mu_Gp48"/>
</dbReference>
<dbReference type="RefSeq" id="WP_052477231.1">
    <property type="nucleotide sequence ID" value="NZ_JARTHD010000006.1"/>
</dbReference>